<dbReference type="InterPro" id="IPR036977">
    <property type="entry name" value="DNA_primase_Znf_CHC2"/>
</dbReference>
<dbReference type="Proteomes" id="UP000676194">
    <property type="component" value="Chromosome"/>
</dbReference>
<evidence type="ECO:0008006" key="3">
    <source>
        <dbReference type="Google" id="ProtNLM"/>
    </source>
</evidence>
<proteinExistence type="predicted"/>
<dbReference type="AlphaFoldDB" id="A0A8E6EV81"/>
<dbReference type="Gene3D" id="3.90.580.10">
    <property type="entry name" value="Zinc finger, CHC2-type domain"/>
    <property type="match status" value="1"/>
</dbReference>
<dbReference type="SUPFAM" id="SSF57783">
    <property type="entry name" value="Zinc beta-ribbon"/>
    <property type="match status" value="1"/>
</dbReference>
<organism evidence="1 2">
    <name type="scientific">Telmatocola sphagniphila</name>
    <dbReference type="NCBI Taxonomy" id="1123043"/>
    <lineage>
        <taxon>Bacteria</taxon>
        <taxon>Pseudomonadati</taxon>
        <taxon>Planctomycetota</taxon>
        <taxon>Planctomycetia</taxon>
        <taxon>Gemmatales</taxon>
        <taxon>Gemmataceae</taxon>
    </lineage>
</organism>
<gene>
    <name evidence="1" type="ORF">KIH39_00220</name>
</gene>
<name>A0A8E6EV81_9BACT</name>
<sequence>MRPEFGSGHLRRIRNDLPMPVTIATLGADGPPSKMSEGYFRFLCPNCGEMRATVNPRNNLAHCFDCQKNFNNIDLLLTLDYDFLTAVERLTDSDV</sequence>
<dbReference type="KEGG" id="tsph:KIH39_00220"/>
<keyword evidence="2" id="KW-1185">Reference proteome</keyword>
<protein>
    <recommendedName>
        <fullName evidence="3">Zinc finger CHC2-type domain-containing protein</fullName>
    </recommendedName>
</protein>
<dbReference type="GO" id="GO:0006260">
    <property type="term" value="P:DNA replication"/>
    <property type="evidence" value="ECO:0007669"/>
    <property type="project" value="InterPro"/>
</dbReference>
<dbReference type="EMBL" id="CP074694">
    <property type="protein sequence ID" value="QVL32380.1"/>
    <property type="molecule type" value="Genomic_DNA"/>
</dbReference>
<dbReference type="RefSeq" id="WP_213497273.1">
    <property type="nucleotide sequence ID" value="NZ_CP074694.1"/>
</dbReference>
<evidence type="ECO:0000313" key="2">
    <source>
        <dbReference type="Proteomes" id="UP000676194"/>
    </source>
</evidence>
<reference evidence="1" key="1">
    <citation type="submission" date="2021-05" db="EMBL/GenBank/DDBJ databases">
        <title>Complete genome sequence of the cellulolytic planctomycete Telmatocola sphagniphila SP2T and characterization of the first cellulase from planctomycetes.</title>
        <authorList>
            <person name="Rakitin A.L."/>
            <person name="Beletsky A.V."/>
            <person name="Naumoff D.G."/>
            <person name="Kulichevskaya I.S."/>
            <person name="Mardanov A.V."/>
            <person name="Ravin N.V."/>
            <person name="Dedysh S.N."/>
        </authorList>
    </citation>
    <scope>NUCLEOTIDE SEQUENCE</scope>
    <source>
        <strain evidence="1">SP2T</strain>
    </source>
</reference>
<dbReference type="GO" id="GO:0008270">
    <property type="term" value="F:zinc ion binding"/>
    <property type="evidence" value="ECO:0007669"/>
    <property type="project" value="InterPro"/>
</dbReference>
<dbReference type="GO" id="GO:0003677">
    <property type="term" value="F:DNA binding"/>
    <property type="evidence" value="ECO:0007669"/>
    <property type="project" value="InterPro"/>
</dbReference>
<accession>A0A8E6EV81</accession>
<evidence type="ECO:0000313" key="1">
    <source>
        <dbReference type="EMBL" id="QVL32380.1"/>
    </source>
</evidence>